<dbReference type="InterPro" id="IPR011234">
    <property type="entry name" value="Fumarylacetoacetase-like_C"/>
</dbReference>
<feature type="region of interest" description="Disordered" evidence="2">
    <location>
        <begin position="113"/>
        <end position="134"/>
    </location>
</feature>
<comment type="caution">
    <text evidence="4">The sequence shown here is derived from an EMBL/GenBank/DDBJ whole genome shotgun (WGS) entry which is preliminary data.</text>
</comment>
<dbReference type="Pfam" id="PF01557">
    <property type="entry name" value="FAA_hydrolase"/>
    <property type="match status" value="1"/>
</dbReference>
<accession>T0Z0V0</accession>
<evidence type="ECO:0000256" key="1">
    <source>
        <dbReference type="ARBA" id="ARBA00022723"/>
    </source>
</evidence>
<evidence type="ECO:0000313" key="4">
    <source>
        <dbReference type="EMBL" id="EQD38928.1"/>
    </source>
</evidence>
<dbReference type="EMBL" id="AUZY01010379">
    <property type="protein sequence ID" value="EQD38928.1"/>
    <property type="molecule type" value="Genomic_DNA"/>
</dbReference>
<dbReference type="InterPro" id="IPR036663">
    <property type="entry name" value="Fumarylacetoacetase_C_sf"/>
</dbReference>
<dbReference type="GO" id="GO:0046872">
    <property type="term" value="F:metal ion binding"/>
    <property type="evidence" value="ECO:0007669"/>
    <property type="project" value="UniProtKB-KW"/>
</dbReference>
<sequence length="134" mass="14232">AQYTIGKAADTFCPMGPGVVLAEEIPDPQRLDLATYLNGERVQSGSTADMIFSVAESISFISQVITLEPGDIIATGTPAGVGYKRIPPRFLTPGDLIEVEVLGVAGSQIQWSRGDVSPGRPVVIRPRAGPDRLR</sequence>
<dbReference type="PANTHER" id="PTHR11820">
    <property type="entry name" value="ACYLPYRUVASE"/>
    <property type="match status" value="1"/>
</dbReference>
<proteinExistence type="predicted"/>
<reference evidence="4" key="2">
    <citation type="journal article" date="2014" name="ISME J.">
        <title>Microbial stratification in low pH oxic and suboxic macroscopic growths along an acid mine drainage.</title>
        <authorList>
            <person name="Mendez-Garcia C."/>
            <person name="Mesa V."/>
            <person name="Sprenger R.R."/>
            <person name="Richter M."/>
            <person name="Diez M.S."/>
            <person name="Solano J."/>
            <person name="Bargiela R."/>
            <person name="Golyshina O.V."/>
            <person name="Manteca A."/>
            <person name="Ramos J.L."/>
            <person name="Gallego J.R."/>
            <person name="Llorente I."/>
            <person name="Martins Dos Santos V.A."/>
            <person name="Jensen O.N."/>
            <person name="Pelaez A.I."/>
            <person name="Sanchez J."/>
            <person name="Ferrer M."/>
        </authorList>
    </citation>
    <scope>NUCLEOTIDE SEQUENCE</scope>
</reference>
<evidence type="ECO:0000256" key="2">
    <source>
        <dbReference type="SAM" id="MobiDB-lite"/>
    </source>
</evidence>
<feature type="non-terminal residue" evidence="4">
    <location>
        <position position="1"/>
    </location>
</feature>
<keyword evidence="1" id="KW-0479">Metal-binding</keyword>
<organism evidence="4">
    <name type="scientific">mine drainage metagenome</name>
    <dbReference type="NCBI Taxonomy" id="410659"/>
    <lineage>
        <taxon>unclassified sequences</taxon>
        <taxon>metagenomes</taxon>
        <taxon>ecological metagenomes</taxon>
    </lineage>
</organism>
<name>T0Z0V0_9ZZZZ</name>
<evidence type="ECO:0000259" key="3">
    <source>
        <dbReference type="Pfam" id="PF01557"/>
    </source>
</evidence>
<feature type="domain" description="Fumarylacetoacetase-like C-terminal" evidence="3">
    <location>
        <begin position="4"/>
        <end position="103"/>
    </location>
</feature>
<dbReference type="GO" id="GO:0016853">
    <property type="term" value="F:isomerase activity"/>
    <property type="evidence" value="ECO:0007669"/>
    <property type="project" value="UniProtKB-KW"/>
</dbReference>
<keyword evidence="4" id="KW-0413">Isomerase</keyword>
<dbReference type="SUPFAM" id="SSF56529">
    <property type="entry name" value="FAH"/>
    <property type="match status" value="1"/>
</dbReference>
<dbReference type="AlphaFoldDB" id="T0Z0V0"/>
<protein>
    <submittedName>
        <fullName evidence="4">5-carboxymethyl-2-hydroxymuconate delta-isomerase</fullName>
    </submittedName>
</protein>
<dbReference type="Gene3D" id="3.90.850.10">
    <property type="entry name" value="Fumarylacetoacetase-like, C-terminal domain"/>
    <property type="match status" value="1"/>
</dbReference>
<reference evidence="4" key="1">
    <citation type="submission" date="2013-08" db="EMBL/GenBank/DDBJ databases">
        <authorList>
            <person name="Mendez C."/>
            <person name="Richter M."/>
            <person name="Ferrer M."/>
            <person name="Sanchez J."/>
        </authorList>
    </citation>
    <scope>NUCLEOTIDE SEQUENCE</scope>
</reference>
<gene>
    <name evidence="4" type="ORF">B1B_15599</name>
</gene>